<dbReference type="EMBL" id="CXWD01000004">
    <property type="protein sequence ID" value="CTQ66412.1"/>
    <property type="molecule type" value="Genomic_DNA"/>
</dbReference>
<dbReference type="CDD" id="cd06661">
    <property type="entry name" value="GGCT_like"/>
    <property type="match status" value="1"/>
</dbReference>
<evidence type="ECO:0000313" key="2">
    <source>
        <dbReference type="Proteomes" id="UP000053235"/>
    </source>
</evidence>
<evidence type="ECO:0000313" key="1">
    <source>
        <dbReference type="EMBL" id="CTQ66412.1"/>
    </source>
</evidence>
<dbReference type="STRING" id="388408.LAX5112_00958"/>
<accession>A0A0M6ZW27</accession>
<proteinExistence type="predicted"/>
<dbReference type="AlphaFoldDB" id="A0A0M6ZW27"/>
<sequence>MITITYFGYGSLVNAATVPDGAEIVPGRLKGWVREWRVCGVWENGQGRCALSVRQEPGSEIRGVMTREQQSRLHALEQRESRYEKIGQIGTSFRCEAESKPGPEELFLFKATPENERWGCDRHPILQSYLDCVLAGFHQIWGEEGVSHFFDTTDGWHVPVLKDRAAPLYPRAVEIDTKLLQLFDDHVERQNLTLISA</sequence>
<dbReference type="Proteomes" id="UP000053235">
    <property type="component" value="Unassembled WGS sequence"/>
</dbReference>
<dbReference type="RefSeq" id="WP_208981168.1">
    <property type="nucleotide sequence ID" value="NZ_CXWD01000004.1"/>
</dbReference>
<dbReference type="InterPro" id="IPR013024">
    <property type="entry name" value="GGCT-like"/>
</dbReference>
<dbReference type="Gene3D" id="3.10.490.10">
    <property type="entry name" value="Gamma-glutamyl cyclotransferase-like"/>
    <property type="match status" value="1"/>
</dbReference>
<keyword evidence="2" id="KW-1185">Reference proteome</keyword>
<organism evidence="1 2">
    <name type="scientific">Roseibium alexandrii</name>
    <dbReference type="NCBI Taxonomy" id="388408"/>
    <lineage>
        <taxon>Bacteria</taxon>
        <taxon>Pseudomonadati</taxon>
        <taxon>Pseudomonadota</taxon>
        <taxon>Alphaproteobacteria</taxon>
        <taxon>Hyphomicrobiales</taxon>
        <taxon>Stappiaceae</taxon>
        <taxon>Roseibium</taxon>
    </lineage>
</organism>
<gene>
    <name evidence="1" type="ORF">LAX5112_00958</name>
</gene>
<evidence type="ECO:0008006" key="3">
    <source>
        <dbReference type="Google" id="ProtNLM"/>
    </source>
</evidence>
<reference evidence="2" key="1">
    <citation type="submission" date="2015-07" db="EMBL/GenBank/DDBJ databases">
        <authorList>
            <person name="Rodrigo-Torres Lidia"/>
            <person name="Arahal R.David."/>
        </authorList>
    </citation>
    <scope>NUCLEOTIDE SEQUENCE [LARGE SCALE GENOMIC DNA]</scope>
    <source>
        <strain evidence="2">CECT 5112</strain>
    </source>
</reference>
<protein>
    <recommendedName>
        <fullName evidence="3">Gamma-glutamylcyclotransferase</fullName>
    </recommendedName>
</protein>
<name>A0A0M6ZW27_9HYPH</name>